<dbReference type="RefSeq" id="WP_200238634.1">
    <property type="nucleotide sequence ID" value="NZ_NRRV01000033.1"/>
</dbReference>
<dbReference type="Gene3D" id="3.40.50.1240">
    <property type="entry name" value="Phosphoglycerate mutase-like"/>
    <property type="match status" value="1"/>
</dbReference>
<dbReference type="EMBL" id="NRRV01000033">
    <property type="protein sequence ID" value="MBK1631816.1"/>
    <property type="molecule type" value="Genomic_DNA"/>
</dbReference>
<keyword evidence="2" id="KW-1185">Reference proteome</keyword>
<sequence>MSTIDLLRHGEPRGGVRYRGDGVDDPLSELGWAQMWAAVAQTSDWTHVVTSPLRRCRDFAEVIAKRSDLPLVVDPRLREVGFGSWEGRRHDEIRDADPQAYVAFFRDAVNHRPPGAEPLDRFYARVREGILAIFDEHPEGHVLLVCHLGVIRSAIALALEMPLATFYRMHTPYAGRIRLRRTVRGIELWLDQ</sequence>
<dbReference type="SMART" id="SM00855">
    <property type="entry name" value="PGAM"/>
    <property type="match status" value="1"/>
</dbReference>
<gene>
    <name evidence="1" type="ORF">CKO31_13940</name>
</gene>
<accession>A0ABS1CIS5</accession>
<dbReference type="InterPro" id="IPR050275">
    <property type="entry name" value="PGM_Phosphatase"/>
</dbReference>
<name>A0ABS1CIS5_9GAMM</name>
<comment type="caution">
    <text evidence="1">The sequence shown here is derived from an EMBL/GenBank/DDBJ whole genome shotgun (WGS) entry which is preliminary data.</text>
</comment>
<dbReference type="Pfam" id="PF00300">
    <property type="entry name" value="His_Phos_1"/>
    <property type="match status" value="1"/>
</dbReference>
<protein>
    <submittedName>
        <fullName evidence="1">Histidine phosphatase family protein</fullName>
    </submittedName>
</protein>
<dbReference type="SUPFAM" id="SSF53254">
    <property type="entry name" value="Phosphoglycerate mutase-like"/>
    <property type="match status" value="1"/>
</dbReference>
<evidence type="ECO:0000313" key="1">
    <source>
        <dbReference type="EMBL" id="MBK1631816.1"/>
    </source>
</evidence>
<dbReference type="PANTHER" id="PTHR48100">
    <property type="entry name" value="BROAD-SPECIFICITY PHOSPHATASE YOR283W-RELATED"/>
    <property type="match status" value="1"/>
</dbReference>
<dbReference type="Proteomes" id="UP000748752">
    <property type="component" value="Unassembled WGS sequence"/>
</dbReference>
<reference evidence="1 2" key="1">
    <citation type="journal article" date="2020" name="Microorganisms">
        <title>Osmotic Adaptation and Compatible Solute Biosynthesis of Phototrophic Bacteria as Revealed from Genome Analyses.</title>
        <authorList>
            <person name="Imhoff J.F."/>
            <person name="Rahn T."/>
            <person name="Kunzel S."/>
            <person name="Keller A."/>
            <person name="Neulinger S.C."/>
        </authorList>
    </citation>
    <scope>NUCLEOTIDE SEQUENCE [LARGE SCALE GENOMIC DNA]</scope>
    <source>
        <strain evidence="1 2">DSM 6210</strain>
    </source>
</reference>
<dbReference type="CDD" id="cd07067">
    <property type="entry name" value="HP_PGM_like"/>
    <property type="match status" value="1"/>
</dbReference>
<organism evidence="1 2">
    <name type="scientific">Thiohalocapsa halophila</name>
    <dbReference type="NCBI Taxonomy" id="69359"/>
    <lineage>
        <taxon>Bacteria</taxon>
        <taxon>Pseudomonadati</taxon>
        <taxon>Pseudomonadota</taxon>
        <taxon>Gammaproteobacteria</taxon>
        <taxon>Chromatiales</taxon>
        <taxon>Chromatiaceae</taxon>
        <taxon>Thiohalocapsa</taxon>
    </lineage>
</organism>
<dbReference type="InterPro" id="IPR013078">
    <property type="entry name" value="His_Pase_superF_clade-1"/>
</dbReference>
<proteinExistence type="predicted"/>
<dbReference type="InterPro" id="IPR029033">
    <property type="entry name" value="His_PPase_superfam"/>
</dbReference>
<evidence type="ECO:0000313" key="2">
    <source>
        <dbReference type="Proteomes" id="UP000748752"/>
    </source>
</evidence>
<dbReference type="PANTHER" id="PTHR48100:SF1">
    <property type="entry name" value="HISTIDINE PHOSPHATASE FAMILY PROTEIN-RELATED"/>
    <property type="match status" value="1"/>
</dbReference>
<dbReference type="PIRSF" id="PIRSF000709">
    <property type="entry name" value="6PFK_2-Ptase"/>
    <property type="match status" value="1"/>
</dbReference>